<evidence type="ECO:0000256" key="2">
    <source>
        <dbReference type="ARBA" id="ARBA00017880"/>
    </source>
</evidence>
<comment type="subcellular location">
    <subcellularLocation>
        <location evidence="5">Vacuole membrane</location>
        <topology evidence="5">Peripheral membrane protein</topology>
    </subcellularLocation>
</comment>
<evidence type="ECO:0000313" key="9">
    <source>
        <dbReference type="Proteomes" id="UP001251528"/>
    </source>
</evidence>
<sequence length="772" mass="86233">MSSITSENFLAVALVINRSRDGPAFVFHYPPDVRPVTIHPDQPAESTGVDEDILLERLSQPAGRDITANDGASKRHHHDDHPMTEAGSHVVPWEHVAGFPTRDLASILTPARAYHKKLFQLSLDPMHCISYPIHVPENGKWKRNKKSNKTKLSKPSDEMQLAPHETEPPTPSVVISAEPAKEKDGKKDDADEEKRSSMTMFNLVFILNPKKSEDKELVDALYHNVVKKVNKAYKYSQQHCEYVWKESKRILLAKDRAREEKKSMSVLWKELLQTFSLAASVHDIYEAVSRNKIATLHLDTPAGILTPSVQIPAPFFVSDIPSENDDSQHGLWLTTANSFLSQEQLDDPEFLDKNFALLLLEDEKKVIAELQTDRDPTTVSMIEFARLAKPTMSFYQVGQSNVLTASQVRKYAQHFIFWRRAIAVPPLHARDVYIISPNCDLSRLPQDSIEWQRAFPLAPPLPNFLSELSHAPRPFKTFCPSKPHRPLYLRMLAWLLRGGWVTQLCTFAYVVVWPEILYEVEYEIEAEELAAAAEETRGKQAAGPSPPDTPTTSTTRQAVSRPDGGVASSSAAAAAGAGTSFQQAAERQQPILEPPTPGTGDEPSPKTRLPHPPPPSSPPPQLQQPPPPPPPTTTTTTTTASTAEQVAEMARLERIALKASREAANKATAHVRKIVPVPTTHPSINDAPHLASLTPHIIVDARKATGKESRYLSAIAHRLKDDKVRAAWQPMCKYFDGRNALERIALQEEMKRKEAWTLLLAMSEHLLCTRHW</sequence>
<proteinExistence type="inferred from homology"/>
<protein>
    <recommendedName>
        <fullName evidence="2 5">Nitrogen permease regulator 3</fullName>
    </recommendedName>
    <alternativeName>
        <fullName evidence="4 5">Required for meiotic nuclear division protein 11</fullName>
    </alternativeName>
</protein>
<dbReference type="Pfam" id="PF24064">
    <property type="entry name" value="HTH_NPRL3"/>
    <property type="match status" value="1"/>
</dbReference>
<evidence type="ECO:0000256" key="3">
    <source>
        <dbReference type="ARBA" id="ARBA00025376"/>
    </source>
</evidence>
<feature type="compositionally biased region" description="Basic and acidic residues" evidence="6">
    <location>
        <begin position="179"/>
        <end position="194"/>
    </location>
</feature>
<evidence type="ECO:0000256" key="4">
    <source>
        <dbReference type="ARBA" id="ARBA00030028"/>
    </source>
</evidence>
<dbReference type="InterPro" id="IPR005365">
    <property type="entry name" value="Npr3"/>
</dbReference>
<feature type="region of interest" description="Disordered" evidence="6">
    <location>
        <begin position="138"/>
        <end position="194"/>
    </location>
</feature>
<evidence type="ECO:0000259" key="7">
    <source>
        <dbReference type="Pfam" id="PF24064"/>
    </source>
</evidence>
<gene>
    <name evidence="8" type="primary">npr3</name>
    <name evidence="8" type="ORF">QQS21_012567</name>
</gene>
<keyword evidence="5" id="KW-0732">Signal</keyword>
<keyword evidence="5" id="KW-0469">Meiosis</keyword>
<keyword evidence="9" id="KW-1185">Reference proteome</keyword>
<reference evidence="8" key="1">
    <citation type="submission" date="2023-06" db="EMBL/GenBank/DDBJ databases">
        <title>Conoideocrella luteorostrata (Hypocreales: Clavicipitaceae), a potential biocontrol fungus for elongate hemlock scale in United States Christmas tree production areas.</title>
        <authorList>
            <person name="Barrett H."/>
            <person name="Lovett B."/>
            <person name="Macias A.M."/>
            <person name="Stajich J.E."/>
            <person name="Kasson M.T."/>
        </authorList>
    </citation>
    <scope>NUCLEOTIDE SEQUENCE</scope>
    <source>
        <strain evidence="8">ARSEF 14590</strain>
    </source>
</reference>
<feature type="compositionally biased region" description="Basic residues" evidence="6">
    <location>
        <begin position="141"/>
        <end position="152"/>
    </location>
</feature>
<accession>A0AAJ0FUQ3</accession>
<evidence type="ECO:0000256" key="5">
    <source>
        <dbReference type="RuleBase" id="RU368069"/>
    </source>
</evidence>
<dbReference type="AlphaFoldDB" id="A0AAJ0FUQ3"/>
<feature type="domain" description="GATOR1 complex protein NPRL3 C-terminal HTH" evidence="7">
    <location>
        <begin position="706"/>
        <end position="766"/>
    </location>
</feature>
<dbReference type="GO" id="GO:0051321">
    <property type="term" value="P:meiotic cell cycle"/>
    <property type="evidence" value="ECO:0007669"/>
    <property type="project" value="UniProtKB-UniRule"/>
</dbReference>
<dbReference type="GO" id="GO:1990130">
    <property type="term" value="C:GATOR1 complex"/>
    <property type="evidence" value="ECO:0007669"/>
    <property type="project" value="TreeGrafter"/>
</dbReference>
<evidence type="ECO:0000256" key="1">
    <source>
        <dbReference type="ARBA" id="ARBA00010546"/>
    </source>
</evidence>
<dbReference type="GO" id="GO:1904262">
    <property type="term" value="P:negative regulation of TORC1 signaling"/>
    <property type="evidence" value="ECO:0007669"/>
    <property type="project" value="TreeGrafter"/>
</dbReference>
<evidence type="ECO:0000313" key="8">
    <source>
        <dbReference type="EMBL" id="KAK2589755.1"/>
    </source>
</evidence>
<evidence type="ECO:0000256" key="6">
    <source>
        <dbReference type="SAM" id="MobiDB-lite"/>
    </source>
</evidence>
<dbReference type="PANTHER" id="PTHR13153:SF5">
    <property type="entry name" value="GATOR COMPLEX PROTEIN NPRL3"/>
    <property type="match status" value="1"/>
</dbReference>
<comment type="function">
    <text evidence="3 5">Mediates inactivation of the TORC1 complex in response to amino acid starvation. Required for meiotic nuclear division.</text>
</comment>
<dbReference type="Pfam" id="PF03666">
    <property type="entry name" value="NPR3"/>
    <property type="match status" value="1"/>
</dbReference>
<dbReference type="GO" id="GO:0034198">
    <property type="term" value="P:cellular response to amino acid starvation"/>
    <property type="evidence" value="ECO:0007669"/>
    <property type="project" value="TreeGrafter"/>
</dbReference>
<dbReference type="GO" id="GO:0010508">
    <property type="term" value="P:positive regulation of autophagy"/>
    <property type="evidence" value="ECO:0007669"/>
    <property type="project" value="TreeGrafter"/>
</dbReference>
<organism evidence="8 9">
    <name type="scientific">Conoideocrella luteorostrata</name>
    <dbReference type="NCBI Taxonomy" id="1105319"/>
    <lineage>
        <taxon>Eukaryota</taxon>
        <taxon>Fungi</taxon>
        <taxon>Dikarya</taxon>
        <taxon>Ascomycota</taxon>
        <taxon>Pezizomycotina</taxon>
        <taxon>Sordariomycetes</taxon>
        <taxon>Hypocreomycetidae</taxon>
        <taxon>Hypocreales</taxon>
        <taxon>Clavicipitaceae</taxon>
        <taxon>Conoideocrella</taxon>
    </lineage>
</organism>
<name>A0AAJ0FUQ3_9HYPO</name>
<feature type="region of interest" description="Disordered" evidence="6">
    <location>
        <begin position="533"/>
        <end position="640"/>
    </location>
</feature>
<dbReference type="GO" id="GO:0005774">
    <property type="term" value="C:vacuolar membrane"/>
    <property type="evidence" value="ECO:0007669"/>
    <property type="project" value="UniProtKB-SubCell"/>
</dbReference>
<feature type="compositionally biased region" description="Low complexity" evidence="6">
    <location>
        <begin position="564"/>
        <end position="585"/>
    </location>
</feature>
<dbReference type="EMBL" id="JASWJB010000561">
    <property type="protein sequence ID" value="KAK2589755.1"/>
    <property type="molecule type" value="Genomic_DNA"/>
</dbReference>
<comment type="caution">
    <text evidence="8">The sequence shown here is derived from an EMBL/GenBank/DDBJ whole genome shotgun (WGS) entry which is preliminary data.</text>
</comment>
<dbReference type="PANTHER" id="PTHR13153">
    <property type="entry name" value="CGTHBA PROTEIN -14 GENE PROTEIN"/>
    <property type="match status" value="1"/>
</dbReference>
<dbReference type="InterPro" id="IPR056603">
    <property type="entry name" value="HTH_NPRL3"/>
</dbReference>
<dbReference type="GO" id="GO:0038202">
    <property type="term" value="P:TORC1 signaling"/>
    <property type="evidence" value="ECO:0007669"/>
    <property type="project" value="TreeGrafter"/>
</dbReference>
<dbReference type="Proteomes" id="UP001251528">
    <property type="component" value="Unassembled WGS sequence"/>
</dbReference>
<comment type="similarity">
    <text evidence="1 5">Belongs to the NPR3 family.</text>
</comment>
<feature type="compositionally biased region" description="Pro residues" evidence="6">
    <location>
        <begin position="610"/>
        <end position="632"/>
    </location>
</feature>
<feature type="region of interest" description="Disordered" evidence="6">
    <location>
        <begin position="59"/>
        <end position="86"/>
    </location>
</feature>